<dbReference type="GO" id="GO:0046872">
    <property type="term" value="F:metal ion binding"/>
    <property type="evidence" value="ECO:0007669"/>
    <property type="project" value="UniProtKB-KW"/>
</dbReference>
<dbReference type="Gene3D" id="3.40.190.80">
    <property type="match status" value="1"/>
</dbReference>
<accession>A0AAV5GY88</accession>
<keyword evidence="4 10" id="KW-0479">Metal-binding</keyword>
<keyword evidence="5" id="KW-0378">Hydrolase</keyword>
<dbReference type="InterPro" id="IPR051090">
    <property type="entry name" value="Inositol_monoP_superfamily"/>
</dbReference>
<evidence type="ECO:0000313" key="11">
    <source>
        <dbReference type="EMBL" id="GJN93997.1"/>
    </source>
</evidence>
<dbReference type="CDD" id="cd01517">
    <property type="entry name" value="PAP_phosphatase"/>
    <property type="match status" value="1"/>
</dbReference>
<dbReference type="InterPro" id="IPR000760">
    <property type="entry name" value="Inositol_monophosphatase-like"/>
</dbReference>
<evidence type="ECO:0000256" key="3">
    <source>
        <dbReference type="ARBA" id="ARBA00012633"/>
    </source>
</evidence>
<evidence type="ECO:0000256" key="5">
    <source>
        <dbReference type="ARBA" id="ARBA00022801"/>
    </source>
</evidence>
<dbReference type="Gene3D" id="3.30.540.10">
    <property type="entry name" value="Fructose-1,6-Bisphosphatase, subunit A, domain 1"/>
    <property type="match status" value="1"/>
</dbReference>
<keyword evidence="12" id="KW-1185">Reference proteome</keyword>
<gene>
    <name evidence="11" type="ORF">Rhopal_007060-T1</name>
</gene>
<evidence type="ECO:0000256" key="8">
    <source>
        <dbReference type="ARBA" id="ARBA00044479"/>
    </source>
</evidence>
<dbReference type="EMBL" id="BQKY01000015">
    <property type="protein sequence ID" value="GJN93997.1"/>
    <property type="molecule type" value="Genomic_DNA"/>
</dbReference>
<comment type="similarity">
    <text evidence="2">Belongs to the inositol monophosphatase superfamily.</text>
</comment>
<dbReference type="InterPro" id="IPR020583">
    <property type="entry name" value="Inositol_monoP_metal-BS"/>
</dbReference>
<dbReference type="EC" id="3.1.3.7" evidence="3"/>
<sequence length="383" mass="40718">MSSPAPYAAEQRIAISAVLKASLVAQKVQHQLVGSGGVQKKDKSPVTVGDYTSQALVSALLFSHFPADRVIGEEDSSDLRKPEQAPVKDQIVRLASEALGESLALADEEQPWAQVKRAADGPRSEDDWLALIDRGNSEGGAQGRHWALDPIDGTKGFLRGGQYAVCLGLIEDGQVVVGVMGCPNLPVDPKQPDGEKGALFVAVKGQGAFQRSFASPALTRISMNSLSSLGSASFCESVEAGHSDHGTNARIAQLLGITKESTRMDSQAKYCSIARGDGDIYLRLPVSDTYEEKVWCVFALSVEASAWVVQVGGRPQQSYKDHSSGSLLVAEAGGLVSDMHGRALDFSLGRTLRGNKGVVAAPKEWHAKVIEAVQQAVEEGKKQ</sequence>
<evidence type="ECO:0000256" key="6">
    <source>
        <dbReference type="ARBA" id="ARBA00022842"/>
    </source>
</evidence>
<comment type="catalytic activity">
    <reaction evidence="8">
        <text>adenosine 3',5'-bisphosphate + H2O = AMP + phosphate</text>
        <dbReference type="Rhea" id="RHEA:10040"/>
        <dbReference type="ChEBI" id="CHEBI:15377"/>
        <dbReference type="ChEBI" id="CHEBI:43474"/>
        <dbReference type="ChEBI" id="CHEBI:58343"/>
        <dbReference type="ChEBI" id="CHEBI:456215"/>
        <dbReference type="EC" id="3.1.3.7"/>
    </reaction>
    <physiologicalReaction direction="left-to-right" evidence="8">
        <dbReference type="Rhea" id="RHEA:10041"/>
    </physiologicalReaction>
</comment>
<feature type="binding site" evidence="10">
    <location>
        <position position="149"/>
    </location>
    <ligand>
        <name>Mg(2+)</name>
        <dbReference type="ChEBI" id="CHEBI:18420"/>
        <label>1</label>
        <note>catalytic</note>
    </ligand>
</feature>
<dbReference type="GO" id="GO:0000103">
    <property type="term" value="P:sulfate assimilation"/>
    <property type="evidence" value="ECO:0007669"/>
    <property type="project" value="TreeGrafter"/>
</dbReference>
<feature type="binding site" evidence="10">
    <location>
        <position position="321"/>
    </location>
    <ligand>
        <name>Mg(2+)</name>
        <dbReference type="ChEBI" id="CHEBI:18420"/>
        <label>1</label>
        <note>catalytic</note>
    </ligand>
</feature>
<dbReference type="PROSITE" id="PS00629">
    <property type="entry name" value="IMP_1"/>
    <property type="match status" value="1"/>
</dbReference>
<dbReference type="Proteomes" id="UP001342314">
    <property type="component" value="Unassembled WGS sequence"/>
</dbReference>
<feature type="binding site" evidence="10">
    <location>
        <position position="152"/>
    </location>
    <ligand>
        <name>Mg(2+)</name>
        <dbReference type="ChEBI" id="CHEBI:18420"/>
        <label>1</label>
        <note>catalytic</note>
    </ligand>
</feature>
<comment type="cofactor">
    <cofactor evidence="1 10">
        <name>Mg(2+)</name>
        <dbReference type="ChEBI" id="CHEBI:18420"/>
    </cofactor>
</comment>
<comment type="caution">
    <text evidence="11">The sequence shown here is derived from an EMBL/GenBank/DDBJ whole genome shotgun (WGS) entry which is preliminary data.</text>
</comment>
<proteinExistence type="inferred from homology"/>
<evidence type="ECO:0000256" key="7">
    <source>
        <dbReference type="ARBA" id="ARBA00044466"/>
    </source>
</evidence>
<comment type="catalytic activity">
    <reaction evidence="9">
        <text>3'-phosphoadenylyl sulfate + H2O = adenosine 5'-phosphosulfate + phosphate</text>
        <dbReference type="Rhea" id="RHEA:77639"/>
        <dbReference type="ChEBI" id="CHEBI:15377"/>
        <dbReference type="ChEBI" id="CHEBI:43474"/>
        <dbReference type="ChEBI" id="CHEBI:58243"/>
        <dbReference type="ChEBI" id="CHEBI:58339"/>
        <dbReference type="EC" id="3.1.3.7"/>
    </reaction>
    <physiologicalReaction direction="left-to-right" evidence="9">
        <dbReference type="Rhea" id="RHEA:77640"/>
    </physiologicalReaction>
</comment>
<evidence type="ECO:0000256" key="1">
    <source>
        <dbReference type="ARBA" id="ARBA00001946"/>
    </source>
</evidence>
<dbReference type="GO" id="GO:0008441">
    <property type="term" value="F:3'(2'),5'-bisphosphate nucleotidase activity"/>
    <property type="evidence" value="ECO:0007669"/>
    <property type="project" value="UniProtKB-EC"/>
</dbReference>
<organism evidence="11 12">
    <name type="scientific">Rhodotorula paludigena</name>
    <dbReference type="NCBI Taxonomy" id="86838"/>
    <lineage>
        <taxon>Eukaryota</taxon>
        <taxon>Fungi</taxon>
        <taxon>Dikarya</taxon>
        <taxon>Basidiomycota</taxon>
        <taxon>Pucciniomycotina</taxon>
        <taxon>Microbotryomycetes</taxon>
        <taxon>Sporidiobolales</taxon>
        <taxon>Sporidiobolaceae</taxon>
        <taxon>Rhodotorula</taxon>
    </lineage>
</organism>
<dbReference type="InterPro" id="IPR006239">
    <property type="entry name" value="DPNP"/>
</dbReference>
<dbReference type="AlphaFoldDB" id="A0AAV5GY88"/>
<reference evidence="11 12" key="1">
    <citation type="submission" date="2021-12" db="EMBL/GenBank/DDBJ databases">
        <title>High titer production of polyol ester of fatty acids by Rhodotorula paludigena BS15 towards product separation-free biomass refinery.</title>
        <authorList>
            <person name="Mano J."/>
            <person name="Ono H."/>
            <person name="Tanaka T."/>
            <person name="Naito K."/>
            <person name="Sushida H."/>
            <person name="Ike M."/>
            <person name="Tokuyasu K."/>
            <person name="Kitaoka M."/>
        </authorList>
    </citation>
    <scope>NUCLEOTIDE SEQUENCE [LARGE SCALE GENOMIC DNA]</scope>
    <source>
        <strain evidence="11 12">BS15</strain>
    </source>
</reference>
<evidence type="ECO:0000256" key="2">
    <source>
        <dbReference type="ARBA" id="ARBA00009759"/>
    </source>
</evidence>
<dbReference type="NCBIfam" id="TIGR01330">
    <property type="entry name" value="bisphos_HAL2"/>
    <property type="match status" value="1"/>
</dbReference>
<comment type="catalytic activity">
    <reaction evidence="7">
        <text>adenosine 2',5'-bisphosphate + H2O = AMP + phosphate</text>
        <dbReference type="Rhea" id="RHEA:77643"/>
        <dbReference type="ChEBI" id="CHEBI:15377"/>
        <dbReference type="ChEBI" id="CHEBI:43474"/>
        <dbReference type="ChEBI" id="CHEBI:194156"/>
        <dbReference type="ChEBI" id="CHEBI:456215"/>
        <dbReference type="EC" id="3.1.3.7"/>
    </reaction>
    <physiologicalReaction direction="left-to-right" evidence="7">
        <dbReference type="Rhea" id="RHEA:77644"/>
    </physiologicalReaction>
</comment>
<feature type="binding site" evidence="10">
    <location>
        <position position="151"/>
    </location>
    <ligand>
        <name>Mg(2+)</name>
        <dbReference type="ChEBI" id="CHEBI:18420"/>
        <label>1</label>
        <note>catalytic</note>
    </ligand>
</feature>
<dbReference type="PANTHER" id="PTHR43200:SF6">
    <property type="entry name" value="3'(2'),5'-BISPHOSPHATE NUCLEOTIDASE"/>
    <property type="match status" value="1"/>
</dbReference>
<protein>
    <recommendedName>
        <fullName evidence="3">3'(2'),5'-bisphosphate nucleotidase</fullName>
        <ecNumber evidence="3">3.1.3.7</ecNumber>
    </recommendedName>
</protein>
<dbReference type="SUPFAM" id="SSF56655">
    <property type="entry name" value="Carbohydrate phosphatase"/>
    <property type="match status" value="1"/>
</dbReference>
<evidence type="ECO:0000313" key="12">
    <source>
        <dbReference type="Proteomes" id="UP001342314"/>
    </source>
</evidence>
<dbReference type="Pfam" id="PF00459">
    <property type="entry name" value="Inositol_P"/>
    <property type="match status" value="2"/>
</dbReference>
<evidence type="ECO:0000256" key="4">
    <source>
        <dbReference type="ARBA" id="ARBA00022723"/>
    </source>
</evidence>
<feature type="binding site" evidence="10">
    <location>
        <position position="73"/>
    </location>
    <ligand>
        <name>Mg(2+)</name>
        <dbReference type="ChEBI" id="CHEBI:18420"/>
        <label>1</label>
        <note>catalytic</note>
    </ligand>
</feature>
<dbReference type="PANTHER" id="PTHR43200">
    <property type="entry name" value="PHOSPHATASE"/>
    <property type="match status" value="1"/>
</dbReference>
<keyword evidence="6 10" id="KW-0460">Magnesium</keyword>
<evidence type="ECO:0000256" key="10">
    <source>
        <dbReference type="PIRSR" id="PIRSR600760-2"/>
    </source>
</evidence>
<evidence type="ECO:0000256" key="9">
    <source>
        <dbReference type="ARBA" id="ARBA00044484"/>
    </source>
</evidence>
<name>A0AAV5GY88_9BASI</name>